<evidence type="ECO:0008006" key="5">
    <source>
        <dbReference type="Google" id="ProtNLM"/>
    </source>
</evidence>
<reference evidence="3" key="2">
    <citation type="submission" date="2025-09" db="UniProtKB">
        <authorList>
            <consortium name="Ensembl"/>
        </authorList>
    </citation>
    <scope>IDENTIFICATION</scope>
</reference>
<dbReference type="Proteomes" id="UP000261560">
    <property type="component" value="Unplaced"/>
</dbReference>
<organism evidence="3 4">
    <name type="scientific">Oryzias melastigma</name>
    <name type="common">Marine medaka</name>
    <dbReference type="NCBI Taxonomy" id="30732"/>
    <lineage>
        <taxon>Eukaryota</taxon>
        <taxon>Metazoa</taxon>
        <taxon>Chordata</taxon>
        <taxon>Craniata</taxon>
        <taxon>Vertebrata</taxon>
        <taxon>Euteleostomi</taxon>
        <taxon>Actinopterygii</taxon>
        <taxon>Neopterygii</taxon>
        <taxon>Teleostei</taxon>
        <taxon>Neoteleostei</taxon>
        <taxon>Acanthomorphata</taxon>
        <taxon>Ovalentaria</taxon>
        <taxon>Atherinomorphae</taxon>
        <taxon>Beloniformes</taxon>
        <taxon>Adrianichthyidae</taxon>
        <taxon>Oryziinae</taxon>
        <taxon>Oryzias</taxon>
    </lineage>
</organism>
<protein>
    <recommendedName>
        <fullName evidence="5">L1 transposable element RRM domain-containing protein</fullName>
    </recommendedName>
</protein>
<feature type="region of interest" description="Disordered" evidence="2">
    <location>
        <begin position="41"/>
        <end position="74"/>
    </location>
</feature>
<keyword evidence="1" id="KW-0175">Coiled coil</keyword>
<dbReference type="AlphaFoldDB" id="A0A3B3C801"/>
<dbReference type="SUPFAM" id="SSF57997">
    <property type="entry name" value="Tropomyosin"/>
    <property type="match status" value="1"/>
</dbReference>
<dbReference type="Gene3D" id="1.20.5.340">
    <property type="match status" value="1"/>
</dbReference>
<evidence type="ECO:0000256" key="2">
    <source>
        <dbReference type="SAM" id="MobiDB-lite"/>
    </source>
</evidence>
<dbReference type="PaxDb" id="30732-ENSOMEP00000013222"/>
<name>A0A3B3C801_ORYME</name>
<accession>A0A3B3C801</accession>
<feature type="compositionally biased region" description="Basic and acidic residues" evidence="2">
    <location>
        <begin position="49"/>
        <end position="58"/>
    </location>
</feature>
<proteinExistence type="predicted"/>
<feature type="coiled-coil region" evidence="1">
    <location>
        <begin position="118"/>
        <end position="166"/>
    </location>
</feature>
<dbReference type="InterPro" id="IPR004244">
    <property type="entry name" value="Transposase_22"/>
</dbReference>
<evidence type="ECO:0000313" key="4">
    <source>
        <dbReference type="Proteomes" id="UP000261560"/>
    </source>
</evidence>
<evidence type="ECO:0000313" key="3">
    <source>
        <dbReference type="Ensembl" id="ENSOMEP00000013222.1"/>
    </source>
</evidence>
<sequence>CEGVCKRKSKPDKISTIYFISLKYFKVYLSVPSVPRNRQRCFNMSTKDNSSDGAEKKTQRGTRRQANAEASTAKDVGNVDTSQAGANVTVDFTTMMEDIKKTVAAVVEEKISVISNKLDIIQNTLEGNSQRLNEAETRISTAEDTIASLETRLLDTEKKLAALTNRIDDQEGWNRRDNIRIFGVKEGVEGKDVVSYFEAWLPKLLDMETKKGRLRLDRCHRSSGQPKPGVPRVVIMKLHYPRDKAKVLALAAKRKLLFEGATINIRQDIPQTVLLRRRQFNAACQKLIALGIRFRMQYPAILRFSHNNKNFSFDAAEDAMEGGGLLLITLFADCFPPPPHRAV</sequence>
<dbReference type="OMA" id="ANDRNMA"/>
<dbReference type="Gene3D" id="3.30.70.1820">
    <property type="entry name" value="L1 transposable element, RRM domain"/>
    <property type="match status" value="1"/>
</dbReference>
<dbReference type="Ensembl" id="ENSOMET00000033046.1">
    <property type="protein sequence ID" value="ENSOMEP00000013222.1"/>
    <property type="gene ID" value="ENSOMEG00000014672.1"/>
</dbReference>
<reference evidence="3" key="1">
    <citation type="submission" date="2025-08" db="UniProtKB">
        <authorList>
            <consortium name="Ensembl"/>
        </authorList>
    </citation>
    <scope>IDENTIFICATION</scope>
</reference>
<dbReference type="PANTHER" id="PTHR11505">
    <property type="entry name" value="L1 TRANSPOSABLE ELEMENT-RELATED"/>
    <property type="match status" value="1"/>
</dbReference>
<evidence type="ECO:0000256" key="1">
    <source>
        <dbReference type="SAM" id="Coils"/>
    </source>
</evidence>
<keyword evidence="4" id="KW-1185">Reference proteome</keyword>
<dbReference type="GeneTree" id="ENSGT00940000171721"/>